<feature type="chain" id="PRO_5034776636" evidence="1">
    <location>
        <begin position="19"/>
        <end position="315"/>
    </location>
</feature>
<protein>
    <submittedName>
        <fullName evidence="2">Uncharacterized protein</fullName>
    </submittedName>
</protein>
<feature type="signal peptide" evidence="1">
    <location>
        <begin position="1"/>
        <end position="18"/>
    </location>
</feature>
<keyword evidence="3" id="KW-1185">Reference proteome</keyword>
<evidence type="ECO:0000256" key="1">
    <source>
        <dbReference type="SAM" id="SignalP"/>
    </source>
</evidence>
<reference evidence="2" key="1">
    <citation type="submission" date="2021-03" db="EMBL/GenBank/DDBJ databases">
        <authorList>
            <person name="Tagirdzhanova G."/>
        </authorList>
    </citation>
    <scope>NUCLEOTIDE SEQUENCE</scope>
</reference>
<sequence>MLVKRSLGLAIVAQLSTAALVPRQLAYAGQYAIVNCGPDNTAVLHTLLDELYTALLPAAQDAESTQGPAFQAFFKDAENGASVSNLLANITEGAPAFPPADNISNGAPAFICLSGKGQMTGTFAPTGAPFDAFDRCGGPTVASSMTGTKYVTICPSFWTSPQLVTSPPSPSASNQPAVNCLSLSRNQRQFQGTTNDRHGAAYLVQYKVWIVLEELVHSYIYAAYGLGGRTDPLDIYDANAAFALSAQDSLLNAPNYVLYVASIYGQCTTFPTSTGRQLLEAEPDITANQPTNETNPADIAPSLVQDVALNISGIS</sequence>
<dbReference type="AlphaFoldDB" id="A0A8H3F463"/>
<dbReference type="EMBL" id="CAJPDT010000012">
    <property type="protein sequence ID" value="CAF9914001.1"/>
    <property type="molecule type" value="Genomic_DNA"/>
</dbReference>
<gene>
    <name evidence="2" type="ORF">IMSHALPRED_001501</name>
</gene>
<dbReference type="GO" id="GO:0008237">
    <property type="term" value="F:metallopeptidase activity"/>
    <property type="evidence" value="ECO:0007669"/>
    <property type="project" value="InterPro"/>
</dbReference>
<dbReference type="InterPro" id="IPR024079">
    <property type="entry name" value="MetalloPept_cat_dom_sf"/>
</dbReference>
<keyword evidence="1" id="KW-0732">Signal</keyword>
<name>A0A8H3F463_9LECA</name>
<dbReference type="Gene3D" id="3.40.390.10">
    <property type="entry name" value="Collagenase (Catalytic Domain)"/>
    <property type="match status" value="1"/>
</dbReference>
<accession>A0A8H3F463</accession>
<evidence type="ECO:0000313" key="3">
    <source>
        <dbReference type="Proteomes" id="UP000664534"/>
    </source>
</evidence>
<evidence type="ECO:0000313" key="2">
    <source>
        <dbReference type="EMBL" id="CAF9914001.1"/>
    </source>
</evidence>
<dbReference type="Proteomes" id="UP000664534">
    <property type="component" value="Unassembled WGS sequence"/>
</dbReference>
<proteinExistence type="predicted"/>
<comment type="caution">
    <text evidence="2">The sequence shown here is derived from an EMBL/GenBank/DDBJ whole genome shotgun (WGS) entry which is preliminary data.</text>
</comment>
<organism evidence="2 3">
    <name type="scientific">Imshaugia aleurites</name>
    <dbReference type="NCBI Taxonomy" id="172621"/>
    <lineage>
        <taxon>Eukaryota</taxon>
        <taxon>Fungi</taxon>
        <taxon>Dikarya</taxon>
        <taxon>Ascomycota</taxon>
        <taxon>Pezizomycotina</taxon>
        <taxon>Lecanoromycetes</taxon>
        <taxon>OSLEUM clade</taxon>
        <taxon>Lecanoromycetidae</taxon>
        <taxon>Lecanorales</taxon>
        <taxon>Lecanorineae</taxon>
        <taxon>Parmeliaceae</taxon>
        <taxon>Imshaugia</taxon>
    </lineage>
</organism>
<dbReference type="OrthoDB" id="5427728at2759"/>